<evidence type="ECO:0000313" key="5">
    <source>
        <dbReference type="Proteomes" id="UP001174694"/>
    </source>
</evidence>
<keyword evidence="3" id="KW-1133">Transmembrane helix</keyword>
<organism evidence="4 5">
    <name type="scientific">Pleurostoma richardsiae</name>
    <dbReference type="NCBI Taxonomy" id="41990"/>
    <lineage>
        <taxon>Eukaryota</taxon>
        <taxon>Fungi</taxon>
        <taxon>Dikarya</taxon>
        <taxon>Ascomycota</taxon>
        <taxon>Pezizomycotina</taxon>
        <taxon>Sordariomycetes</taxon>
        <taxon>Sordariomycetidae</taxon>
        <taxon>Calosphaeriales</taxon>
        <taxon>Pleurostomataceae</taxon>
        <taxon>Pleurostoma</taxon>
    </lineage>
</organism>
<dbReference type="PANTHER" id="PTHR21461">
    <property type="entry name" value="GLYCOSYLTRANSFERASE FAMILY 92 PROTEIN"/>
    <property type="match status" value="1"/>
</dbReference>
<dbReference type="AlphaFoldDB" id="A0AA38R4F4"/>
<dbReference type="PANTHER" id="PTHR21461:SF69">
    <property type="entry name" value="GLYCOSYLTRANSFERASE FAMILY 92 PROTEIN"/>
    <property type="match status" value="1"/>
</dbReference>
<reference evidence="4" key="1">
    <citation type="submission" date="2022-07" db="EMBL/GenBank/DDBJ databases">
        <title>Fungi with potential for degradation of polypropylene.</title>
        <authorList>
            <person name="Gostincar C."/>
        </authorList>
    </citation>
    <scope>NUCLEOTIDE SEQUENCE</scope>
    <source>
        <strain evidence="4">EXF-13308</strain>
    </source>
</reference>
<evidence type="ECO:0000256" key="1">
    <source>
        <dbReference type="ARBA" id="ARBA00004167"/>
    </source>
</evidence>
<dbReference type="EMBL" id="JANBVO010000052">
    <property type="protein sequence ID" value="KAJ9133174.1"/>
    <property type="molecule type" value="Genomic_DNA"/>
</dbReference>
<evidence type="ECO:0000313" key="4">
    <source>
        <dbReference type="EMBL" id="KAJ9133174.1"/>
    </source>
</evidence>
<keyword evidence="2" id="KW-0812">Transmembrane</keyword>
<dbReference type="Proteomes" id="UP001174694">
    <property type="component" value="Unassembled WGS sequence"/>
</dbReference>
<sequence length="337" mass="38603">MSAPTFLEFASWRRLLLLACALVGIVLPALLFYDRWGDAPGNIQLGSVLETMKESGPTILSGSGVSNNPDDAYVAVCLAIRNQAPDLPEWLQHHYYNMGVRKFYIMDDGSSPPVSDFLDTYPIPAEAIEFHYYNESERMTYMQAKVYDECIGFGQQHGQTWMAFIDADEYFDTPGSETMSEVLRSFEPIDAVGAVGVNWRMHTSNGQLIRANSVMQAYTECIYDDPEGNNEASDNKHIKSIVRLAYYESMENPHKFRLKQGAITVGEHGDWIQHYAFRQPITRDRLALHHYAVKSRQEYEEKISRGNAMSDPKDWGFWNHVEEMPHVHCPEMLRWVK</sequence>
<dbReference type="GO" id="GO:0016020">
    <property type="term" value="C:membrane"/>
    <property type="evidence" value="ECO:0007669"/>
    <property type="project" value="UniProtKB-SubCell"/>
</dbReference>
<dbReference type="GO" id="GO:0016757">
    <property type="term" value="F:glycosyltransferase activity"/>
    <property type="evidence" value="ECO:0007669"/>
    <property type="project" value="TreeGrafter"/>
</dbReference>
<name>A0AA38R4F4_9PEZI</name>
<dbReference type="InterPro" id="IPR029044">
    <property type="entry name" value="Nucleotide-diphossugar_trans"/>
</dbReference>
<dbReference type="GO" id="GO:0005737">
    <property type="term" value="C:cytoplasm"/>
    <property type="evidence" value="ECO:0007669"/>
    <property type="project" value="TreeGrafter"/>
</dbReference>
<dbReference type="SUPFAM" id="SSF53448">
    <property type="entry name" value="Nucleotide-diphospho-sugar transferases"/>
    <property type="match status" value="1"/>
</dbReference>
<dbReference type="Pfam" id="PF13704">
    <property type="entry name" value="Glyco_tranf_2_4"/>
    <property type="match status" value="1"/>
</dbReference>
<keyword evidence="5" id="KW-1185">Reference proteome</keyword>
<proteinExistence type="predicted"/>
<evidence type="ECO:0000256" key="2">
    <source>
        <dbReference type="ARBA" id="ARBA00022692"/>
    </source>
</evidence>
<protein>
    <submittedName>
        <fullName evidence="4">Glycosyltranserase family 2</fullName>
    </submittedName>
</protein>
<accession>A0AA38R4F4</accession>
<gene>
    <name evidence="4" type="ORF">NKR23_g10917</name>
</gene>
<comment type="caution">
    <text evidence="4">The sequence shown here is derived from an EMBL/GenBank/DDBJ whole genome shotgun (WGS) entry which is preliminary data.</text>
</comment>
<comment type="subcellular location">
    <subcellularLocation>
        <location evidence="1">Membrane</location>
        <topology evidence="1">Single-pass membrane protein</topology>
    </subcellularLocation>
</comment>
<keyword evidence="3" id="KW-0472">Membrane</keyword>
<evidence type="ECO:0000256" key="3">
    <source>
        <dbReference type="ARBA" id="ARBA00022989"/>
    </source>
</evidence>
<dbReference type="CDD" id="cd00761">
    <property type="entry name" value="Glyco_tranf_GTA_type"/>
    <property type="match status" value="1"/>
</dbReference>